<evidence type="ECO:0000313" key="2">
    <source>
        <dbReference type="Proteomes" id="UP001153269"/>
    </source>
</evidence>
<dbReference type="Proteomes" id="UP001153269">
    <property type="component" value="Unassembled WGS sequence"/>
</dbReference>
<reference evidence="1" key="1">
    <citation type="submission" date="2020-03" db="EMBL/GenBank/DDBJ databases">
        <authorList>
            <person name="Weist P."/>
        </authorList>
    </citation>
    <scope>NUCLEOTIDE SEQUENCE</scope>
</reference>
<protein>
    <submittedName>
        <fullName evidence="1">Uncharacterized protein</fullName>
    </submittedName>
</protein>
<dbReference type="AlphaFoldDB" id="A0A9N7UGK8"/>
<accession>A0A9N7UGK8</accession>
<sequence length="178" mass="19818">MFHQFNEGLRETARRDASSTVRARLFISSLTLTLPYHSTTFVVKVAGWQPVALTPHRSPTFSRRGRIELGSHASFDIRDLSWRADGAQGKYLLPFAYLGGKEGGEGGGEEVTPHFVSPKRPEDVLLTGPPSVSLPCFFPREPPPPPQIPLHVPKPKQTPHVVPMTFPVFDVHRSLYKV</sequence>
<evidence type="ECO:0000313" key="1">
    <source>
        <dbReference type="EMBL" id="CAB1429688.1"/>
    </source>
</evidence>
<proteinExistence type="predicted"/>
<gene>
    <name evidence="1" type="ORF">PLEPLA_LOCUS17668</name>
</gene>
<name>A0A9N7UGK8_PLEPL</name>
<keyword evidence="2" id="KW-1185">Reference proteome</keyword>
<comment type="caution">
    <text evidence="1">The sequence shown here is derived from an EMBL/GenBank/DDBJ whole genome shotgun (WGS) entry which is preliminary data.</text>
</comment>
<dbReference type="EMBL" id="CADEAL010001161">
    <property type="protein sequence ID" value="CAB1429688.1"/>
    <property type="molecule type" value="Genomic_DNA"/>
</dbReference>
<organism evidence="1 2">
    <name type="scientific">Pleuronectes platessa</name>
    <name type="common">European plaice</name>
    <dbReference type="NCBI Taxonomy" id="8262"/>
    <lineage>
        <taxon>Eukaryota</taxon>
        <taxon>Metazoa</taxon>
        <taxon>Chordata</taxon>
        <taxon>Craniata</taxon>
        <taxon>Vertebrata</taxon>
        <taxon>Euteleostomi</taxon>
        <taxon>Actinopterygii</taxon>
        <taxon>Neopterygii</taxon>
        <taxon>Teleostei</taxon>
        <taxon>Neoteleostei</taxon>
        <taxon>Acanthomorphata</taxon>
        <taxon>Carangaria</taxon>
        <taxon>Pleuronectiformes</taxon>
        <taxon>Pleuronectoidei</taxon>
        <taxon>Pleuronectidae</taxon>
        <taxon>Pleuronectes</taxon>
    </lineage>
</organism>